<dbReference type="EC" id="3.2.1.37" evidence="1"/>
<keyword evidence="1" id="KW-0326">Glycosidase</keyword>
<dbReference type="EMBL" id="SNRY01006538">
    <property type="protein sequence ID" value="KAA6312373.1"/>
    <property type="molecule type" value="Genomic_DNA"/>
</dbReference>
<accession>A0A5J4PVP4</accession>
<feature type="non-terminal residue" evidence="1">
    <location>
        <position position="45"/>
    </location>
</feature>
<comment type="caution">
    <text evidence="1">The sequence shown here is derived from an EMBL/GenBank/DDBJ whole genome shotgun (WGS) entry which is preliminary data.</text>
</comment>
<evidence type="ECO:0000313" key="1">
    <source>
        <dbReference type="EMBL" id="KAA6312373.1"/>
    </source>
</evidence>
<name>A0A5J4PVP4_9ZZZZ</name>
<proteinExistence type="predicted"/>
<organism evidence="1">
    <name type="scientific">termite gut metagenome</name>
    <dbReference type="NCBI Taxonomy" id="433724"/>
    <lineage>
        <taxon>unclassified sequences</taxon>
        <taxon>metagenomes</taxon>
        <taxon>organismal metagenomes</taxon>
    </lineage>
</organism>
<dbReference type="AlphaFoldDB" id="A0A5J4PVP4"/>
<keyword evidence="1" id="KW-0378">Hydrolase</keyword>
<sequence>MKKLQLIAWVVIAFLSVNCCGDIPVYKNSSKPVEKRVKDLLKRMT</sequence>
<protein>
    <submittedName>
        <fullName evidence="1">Xylan 1 4-beta-xylosidase</fullName>
        <ecNumber evidence="1">3.2.1.37</ecNumber>
    </submittedName>
</protein>
<gene>
    <name evidence="1" type="ORF">EZS27_036683</name>
</gene>
<reference evidence="1" key="1">
    <citation type="submission" date="2019-03" db="EMBL/GenBank/DDBJ databases">
        <title>Single cell metagenomics reveals metabolic interactions within the superorganism composed of flagellate Streblomastix strix and complex community of Bacteroidetes bacteria on its surface.</title>
        <authorList>
            <person name="Treitli S.C."/>
            <person name="Kolisko M."/>
            <person name="Husnik F."/>
            <person name="Keeling P."/>
            <person name="Hampl V."/>
        </authorList>
    </citation>
    <scope>NUCLEOTIDE SEQUENCE</scope>
    <source>
        <strain evidence="1">STM</strain>
    </source>
</reference>
<dbReference type="GO" id="GO:0009044">
    <property type="term" value="F:xylan 1,4-beta-xylosidase activity"/>
    <property type="evidence" value="ECO:0007669"/>
    <property type="project" value="UniProtKB-EC"/>
</dbReference>